<protein>
    <submittedName>
        <fullName evidence="1">Uncharacterized protein</fullName>
    </submittedName>
</protein>
<sequence>MALPEGVEKVSVIKGLTTLPLDLNKYAEGELHMVVHKRQRHVARVVKVAELLEEFLANAWNIRTENSR</sequence>
<dbReference type="AlphaFoldDB" id="A0A317CH88"/>
<keyword evidence="2" id="KW-1185">Reference proteome</keyword>
<reference evidence="1 2" key="1">
    <citation type="submission" date="2018-05" db="EMBL/GenBank/DDBJ databases">
        <title>Leucothrix arctica sp. nov., isolated from Arctic seawater.</title>
        <authorList>
            <person name="Choi A."/>
            <person name="Baek K."/>
        </authorList>
    </citation>
    <scope>NUCLEOTIDE SEQUENCE [LARGE SCALE GENOMIC DNA]</scope>
    <source>
        <strain evidence="1 2">JCM 18388</strain>
    </source>
</reference>
<dbReference type="RefSeq" id="WP_146203492.1">
    <property type="nucleotide sequence ID" value="NZ_QGKM01000043.1"/>
</dbReference>
<dbReference type="OrthoDB" id="570111at2"/>
<accession>A0A317CH88</accession>
<proteinExistence type="predicted"/>
<organism evidence="1 2">
    <name type="scientific">Leucothrix pacifica</name>
    <dbReference type="NCBI Taxonomy" id="1247513"/>
    <lineage>
        <taxon>Bacteria</taxon>
        <taxon>Pseudomonadati</taxon>
        <taxon>Pseudomonadota</taxon>
        <taxon>Gammaproteobacteria</taxon>
        <taxon>Thiotrichales</taxon>
        <taxon>Thiotrichaceae</taxon>
        <taxon>Leucothrix</taxon>
    </lineage>
</organism>
<dbReference type="EMBL" id="QGKM01000043">
    <property type="protein sequence ID" value="PWQ95650.1"/>
    <property type="molecule type" value="Genomic_DNA"/>
</dbReference>
<dbReference type="Proteomes" id="UP000245539">
    <property type="component" value="Unassembled WGS sequence"/>
</dbReference>
<evidence type="ECO:0000313" key="2">
    <source>
        <dbReference type="Proteomes" id="UP000245539"/>
    </source>
</evidence>
<comment type="caution">
    <text evidence="1">The sequence shown here is derived from an EMBL/GenBank/DDBJ whole genome shotgun (WGS) entry which is preliminary data.</text>
</comment>
<name>A0A317CH88_9GAMM</name>
<evidence type="ECO:0000313" key="1">
    <source>
        <dbReference type="EMBL" id="PWQ95650.1"/>
    </source>
</evidence>
<gene>
    <name evidence="1" type="ORF">DKW60_14640</name>
</gene>